<sequence>MRGDMVNGSWLSALRPVSLKSASDDKAVIGILASEVSCLMFKVVNLWNSLSDVEVMSLREEIVNSLGVKMLVSNDDSFLMELALNEILNNFHRIAKAVSRLSKRCENPVYRRYEEFVDNPVRNCFQWSGWEYRWKKMDGKVKKMERFAAAMSQLSQELEVLAEREQTMRRMRANPEMRRLRLMELKNKVKLQRQEIKALKDMSPWNRSYDYIVRLLARSLFTILERIVHVFGNYPQMPIEQLEDDSERGHSVPHRRTYSFAGPTHFYAHQSQNDSDESGIEQLGRRHGLNSGHVVMKKQQQALHLEIKQLGFIGSFKGCGLLVTDSPDVPSSRGSTEGGSMRANDHQRKHVVGKAKIADNSFLFNRISIYSKLSINSGARLPLPFTLGDAALALHYAKVIILIEKIASSPDMIHSETRDDLYNMLPTTIKTALRAKLKRGSMRKASSGYDQVVVAQILGWLAPLAHNMMRWHSERNFEKEHATCKANILLVQTLYFADRVKAEAAIVELLVGLNYVCRINQQAGSRDSPEFIGTGS</sequence>
<evidence type="ECO:0000256" key="1">
    <source>
        <dbReference type="SAM" id="Coils"/>
    </source>
</evidence>
<organism evidence="5 6">
    <name type="scientific">Acacia crassicarpa</name>
    <name type="common">northern wattle</name>
    <dbReference type="NCBI Taxonomy" id="499986"/>
    <lineage>
        <taxon>Eukaryota</taxon>
        <taxon>Viridiplantae</taxon>
        <taxon>Streptophyta</taxon>
        <taxon>Embryophyta</taxon>
        <taxon>Tracheophyta</taxon>
        <taxon>Spermatophyta</taxon>
        <taxon>Magnoliopsida</taxon>
        <taxon>eudicotyledons</taxon>
        <taxon>Gunneridae</taxon>
        <taxon>Pentapetalae</taxon>
        <taxon>rosids</taxon>
        <taxon>fabids</taxon>
        <taxon>Fabales</taxon>
        <taxon>Fabaceae</taxon>
        <taxon>Caesalpinioideae</taxon>
        <taxon>mimosoid clade</taxon>
        <taxon>Acacieae</taxon>
        <taxon>Acacia</taxon>
    </lineage>
</organism>
<dbReference type="Proteomes" id="UP001293593">
    <property type="component" value="Unassembled WGS sequence"/>
</dbReference>
<comment type="caution">
    <text evidence="5">The sequence shown here is derived from an EMBL/GenBank/DDBJ whole genome shotgun (WGS) entry which is preliminary data.</text>
</comment>
<feature type="domain" description="DUF668" evidence="3">
    <location>
        <begin position="386"/>
        <end position="470"/>
    </location>
</feature>
<gene>
    <name evidence="5" type="ORF">QN277_021291</name>
</gene>
<evidence type="ECO:0000259" key="4">
    <source>
        <dbReference type="Pfam" id="PF11961"/>
    </source>
</evidence>
<evidence type="ECO:0000313" key="6">
    <source>
        <dbReference type="Proteomes" id="UP001293593"/>
    </source>
</evidence>
<dbReference type="PANTHER" id="PTHR31371">
    <property type="entry name" value="BNAC09G50660D PROTEIN"/>
    <property type="match status" value="1"/>
</dbReference>
<dbReference type="GO" id="GO:0045927">
    <property type="term" value="P:positive regulation of growth"/>
    <property type="evidence" value="ECO:0007669"/>
    <property type="project" value="InterPro"/>
</dbReference>
<evidence type="ECO:0000313" key="5">
    <source>
        <dbReference type="EMBL" id="KAK4272784.1"/>
    </source>
</evidence>
<dbReference type="EMBL" id="JAWXYG010000005">
    <property type="protein sequence ID" value="KAK4272784.1"/>
    <property type="molecule type" value="Genomic_DNA"/>
</dbReference>
<name>A0AAE1MPB1_9FABA</name>
<feature type="coiled-coil region" evidence="1">
    <location>
        <begin position="144"/>
        <end position="202"/>
    </location>
</feature>
<protein>
    <submittedName>
        <fullName evidence="5">Uncharacterized protein</fullName>
    </submittedName>
</protein>
<keyword evidence="6" id="KW-1185">Reference proteome</keyword>
<dbReference type="Pfam" id="PF05003">
    <property type="entry name" value="DUF668"/>
    <property type="match status" value="1"/>
</dbReference>
<evidence type="ECO:0000256" key="2">
    <source>
        <dbReference type="SAM" id="MobiDB-lite"/>
    </source>
</evidence>
<accession>A0AAE1MPB1</accession>
<dbReference type="InterPro" id="IPR021864">
    <property type="entry name" value="DUF3475"/>
</dbReference>
<dbReference type="InterPro" id="IPR007700">
    <property type="entry name" value="DUF668"/>
</dbReference>
<dbReference type="PANTHER" id="PTHR31371:SF4">
    <property type="entry name" value="DUF668 DOMAIN-CONTAINING PROTEIN"/>
    <property type="match status" value="1"/>
</dbReference>
<evidence type="ECO:0000259" key="3">
    <source>
        <dbReference type="Pfam" id="PF05003"/>
    </source>
</evidence>
<keyword evidence="1" id="KW-0175">Coiled coil</keyword>
<dbReference type="AlphaFoldDB" id="A0AAE1MPB1"/>
<reference evidence="5" key="1">
    <citation type="submission" date="2023-10" db="EMBL/GenBank/DDBJ databases">
        <title>Chromosome-level genome of the transformable northern wattle, Acacia crassicarpa.</title>
        <authorList>
            <person name="Massaro I."/>
            <person name="Sinha N.R."/>
            <person name="Poethig S."/>
            <person name="Leichty A.R."/>
        </authorList>
    </citation>
    <scope>NUCLEOTIDE SEQUENCE</scope>
    <source>
        <strain evidence="5">Acra3RX</strain>
        <tissue evidence="5">Leaf</tissue>
    </source>
</reference>
<proteinExistence type="predicted"/>
<dbReference type="Pfam" id="PF11961">
    <property type="entry name" value="DUF3475"/>
    <property type="match status" value="1"/>
</dbReference>
<feature type="domain" description="DUF3475" evidence="4">
    <location>
        <begin position="31"/>
        <end position="87"/>
    </location>
</feature>
<feature type="region of interest" description="Disordered" evidence="2">
    <location>
        <begin position="327"/>
        <end position="347"/>
    </location>
</feature>